<evidence type="ECO:0000256" key="2">
    <source>
        <dbReference type="ARBA" id="ARBA00022475"/>
    </source>
</evidence>
<dbReference type="PANTHER" id="PTHR33908:SF11">
    <property type="entry name" value="MEMBRANE PROTEIN"/>
    <property type="match status" value="1"/>
</dbReference>
<dbReference type="GO" id="GO:0009103">
    <property type="term" value="P:lipopolysaccharide biosynthetic process"/>
    <property type="evidence" value="ECO:0007669"/>
    <property type="project" value="UniProtKB-ARBA"/>
</dbReference>
<dbReference type="Proteomes" id="UP000050509">
    <property type="component" value="Unassembled WGS sequence"/>
</dbReference>
<dbReference type="GO" id="GO:0016763">
    <property type="term" value="F:pentosyltransferase activity"/>
    <property type="evidence" value="ECO:0007669"/>
    <property type="project" value="TreeGrafter"/>
</dbReference>
<feature type="transmembrane region" description="Helical" evidence="8">
    <location>
        <begin position="138"/>
        <end position="156"/>
    </location>
</feature>
<feature type="transmembrane region" description="Helical" evidence="8">
    <location>
        <begin position="163"/>
        <end position="180"/>
    </location>
</feature>
<feature type="transmembrane region" description="Helical" evidence="8">
    <location>
        <begin position="186"/>
        <end position="215"/>
    </location>
</feature>
<keyword evidence="7 8" id="KW-0472">Membrane</keyword>
<comment type="caution">
    <text evidence="9">The sequence shown here is derived from an EMBL/GenBank/DDBJ whole genome shotgun (WGS) entry which is preliminary data.</text>
</comment>
<evidence type="ECO:0000313" key="9">
    <source>
        <dbReference type="EMBL" id="KPV50915.1"/>
    </source>
</evidence>
<evidence type="ECO:0000256" key="4">
    <source>
        <dbReference type="ARBA" id="ARBA00022679"/>
    </source>
</evidence>
<reference evidence="9 10" key="1">
    <citation type="submission" date="2015-09" db="EMBL/GenBank/DDBJ databases">
        <title>Draft genome sequence of Kouleothrix aurantiaca JCM 19913.</title>
        <authorList>
            <person name="Hemp J."/>
        </authorList>
    </citation>
    <scope>NUCLEOTIDE SEQUENCE [LARGE SCALE GENOMIC DNA]</scope>
    <source>
        <strain evidence="9 10">COM-B</strain>
    </source>
</reference>
<feature type="transmembrane region" description="Helical" evidence="8">
    <location>
        <begin position="348"/>
        <end position="368"/>
    </location>
</feature>
<organism evidence="9 10">
    <name type="scientific">Kouleothrix aurantiaca</name>
    <dbReference type="NCBI Taxonomy" id="186479"/>
    <lineage>
        <taxon>Bacteria</taxon>
        <taxon>Bacillati</taxon>
        <taxon>Chloroflexota</taxon>
        <taxon>Chloroflexia</taxon>
        <taxon>Chloroflexales</taxon>
        <taxon>Roseiflexineae</taxon>
        <taxon>Roseiflexaceae</taxon>
        <taxon>Kouleothrix</taxon>
    </lineage>
</organism>
<keyword evidence="4" id="KW-0808">Transferase</keyword>
<keyword evidence="3" id="KW-0328">Glycosyltransferase</keyword>
<feature type="non-terminal residue" evidence="9">
    <location>
        <position position="369"/>
    </location>
</feature>
<dbReference type="InterPro" id="IPR050297">
    <property type="entry name" value="LipidA_mod_glycosyltrf_83"/>
</dbReference>
<comment type="subcellular location">
    <subcellularLocation>
        <location evidence="1">Cell membrane</location>
        <topology evidence="1">Multi-pass membrane protein</topology>
    </subcellularLocation>
</comment>
<keyword evidence="5 8" id="KW-0812">Transmembrane</keyword>
<dbReference type="EMBL" id="LJCR01001159">
    <property type="protein sequence ID" value="KPV50915.1"/>
    <property type="molecule type" value="Genomic_DNA"/>
</dbReference>
<evidence type="ECO:0000313" key="10">
    <source>
        <dbReference type="Proteomes" id="UP000050509"/>
    </source>
</evidence>
<feature type="transmembrane region" description="Helical" evidence="8">
    <location>
        <begin position="284"/>
        <end position="309"/>
    </location>
</feature>
<protein>
    <recommendedName>
        <fullName evidence="11">Glycosyltransferase RgtA/B/C/D-like domain-containing protein</fullName>
    </recommendedName>
</protein>
<feature type="transmembrane region" description="Helical" evidence="8">
    <location>
        <begin position="321"/>
        <end position="342"/>
    </location>
</feature>
<dbReference type="GO" id="GO:0005886">
    <property type="term" value="C:plasma membrane"/>
    <property type="evidence" value="ECO:0007669"/>
    <property type="project" value="UniProtKB-SubCell"/>
</dbReference>
<evidence type="ECO:0000256" key="7">
    <source>
        <dbReference type="ARBA" id="ARBA00023136"/>
    </source>
</evidence>
<dbReference type="AlphaFoldDB" id="A0A0P9FDH4"/>
<feature type="transmembrane region" description="Helical" evidence="8">
    <location>
        <begin position="236"/>
        <end position="256"/>
    </location>
</feature>
<keyword evidence="2" id="KW-1003">Cell membrane</keyword>
<evidence type="ECO:0000256" key="6">
    <source>
        <dbReference type="ARBA" id="ARBA00022989"/>
    </source>
</evidence>
<gene>
    <name evidence="9" type="ORF">SE17_24185</name>
</gene>
<name>A0A0P9FDH4_9CHLR</name>
<accession>A0A0P9FDH4</accession>
<evidence type="ECO:0000256" key="1">
    <source>
        <dbReference type="ARBA" id="ARBA00004651"/>
    </source>
</evidence>
<evidence type="ECO:0000256" key="3">
    <source>
        <dbReference type="ARBA" id="ARBA00022676"/>
    </source>
</evidence>
<sequence>MLAHHSHSARPARAAGIALFALLLGVYVLAMSGHTYASDEETMLAVGQSLLARGSFAIPPDEPFLMTTIGGVDGQRYSRYGPLQSVLAVPFIAAGNALALLTPGYNELVMRFVVLLLPALATAATAWLLVLWVAEMGFGARIGVLLGLLFGLTSLGWPHGRTFFAETLATLFLVLCGYGLRRESRLWWAIAGAAAVGALATKIQTGLALPVLALYALAVCWRGSWPEFARALGGRLLFGLLGLALPLAALLGYNALLFGAPTNSGYGSVGAQAVAQHGNWRTGLYGLTVSSGKGLLIYSPSILLGLIGLGARPRQQWRESLLAALMLVSHIAFYSNVGYWHGDGAWGPRYMVFVVPFAFLPAAGLTFLA</sequence>
<feature type="transmembrane region" description="Helical" evidence="8">
    <location>
        <begin position="108"/>
        <end position="132"/>
    </location>
</feature>
<evidence type="ECO:0008006" key="11">
    <source>
        <dbReference type="Google" id="ProtNLM"/>
    </source>
</evidence>
<evidence type="ECO:0000256" key="8">
    <source>
        <dbReference type="SAM" id="Phobius"/>
    </source>
</evidence>
<feature type="transmembrane region" description="Helical" evidence="8">
    <location>
        <begin position="83"/>
        <end position="101"/>
    </location>
</feature>
<keyword evidence="6 8" id="KW-1133">Transmembrane helix</keyword>
<proteinExistence type="predicted"/>
<evidence type="ECO:0000256" key="5">
    <source>
        <dbReference type="ARBA" id="ARBA00022692"/>
    </source>
</evidence>
<keyword evidence="10" id="KW-1185">Reference proteome</keyword>
<dbReference type="PANTHER" id="PTHR33908">
    <property type="entry name" value="MANNOSYLTRANSFERASE YKCB-RELATED"/>
    <property type="match status" value="1"/>
</dbReference>